<evidence type="ECO:0000313" key="1">
    <source>
        <dbReference type="EMBL" id="MBF4274021.1"/>
    </source>
</evidence>
<proteinExistence type="predicted"/>
<dbReference type="AlphaFoldDB" id="A0AAW4B2Z4"/>
<feature type="non-terminal residue" evidence="1">
    <location>
        <position position="1"/>
    </location>
</feature>
<organism evidence="1 2">
    <name type="scientific">Vibrio anguillarum</name>
    <name type="common">Listonella anguillarum</name>
    <dbReference type="NCBI Taxonomy" id="55601"/>
    <lineage>
        <taxon>Bacteria</taxon>
        <taxon>Pseudomonadati</taxon>
        <taxon>Pseudomonadota</taxon>
        <taxon>Gammaproteobacteria</taxon>
        <taxon>Vibrionales</taxon>
        <taxon>Vibrionaceae</taxon>
        <taxon>Vibrio</taxon>
    </lineage>
</organism>
<dbReference type="EMBL" id="RDOM01000081">
    <property type="protein sequence ID" value="MBF4274021.1"/>
    <property type="molecule type" value="Genomic_DNA"/>
</dbReference>
<evidence type="ECO:0000313" key="2">
    <source>
        <dbReference type="Proteomes" id="UP000722957"/>
    </source>
</evidence>
<dbReference type="SUPFAM" id="SSF53850">
    <property type="entry name" value="Periplasmic binding protein-like II"/>
    <property type="match status" value="1"/>
</dbReference>
<comment type="caution">
    <text evidence="1">The sequence shown here is derived from an EMBL/GenBank/DDBJ whole genome shotgun (WGS) entry which is preliminary data.</text>
</comment>
<protein>
    <submittedName>
        <fullName evidence="1">Spermidine/putrescine ABC transporter substrate-binding protein PotD</fullName>
    </submittedName>
</protein>
<reference evidence="1 2" key="1">
    <citation type="journal article" date="2021" name="PeerJ">
        <title>Analysis of 44 Vibrio anguillarum genomes reveals high genetic diversity.</title>
        <authorList>
            <person name="Hansen M.J."/>
            <person name="Dalsgaard I."/>
        </authorList>
    </citation>
    <scope>NUCLEOTIDE SEQUENCE [LARGE SCALE GENOMIC DNA]</scope>
    <source>
        <strain evidence="1 2">17-16730-2A</strain>
    </source>
</reference>
<sequence length="74" mass="8335">EIPNHQAENQAEIVNSLGYASATKSGRALLPAELRYNPTIFPADEDMAKGEFINDVGPEALAIYEKYWQRLRNQ</sequence>
<dbReference type="Proteomes" id="UP000722957">
    <property type="component" value="Unassembled WGS sequence"/>
</dbReference>
<dbReference type="Gene3D" id="3.40.190.10">
    <property type="entry name" value="Periplasmic binding protein-like II"/>
    <property type="match status" value="2"/>
</dbReference>
<gene>
    <name evidence="1" type="primary">potD</name>
    <name evidence="1" type="ORF">EAY07_18745</name>
</gene>
<accession>A0AAW4B2Z4</accession>
<name>A0AAW4B2Z4_VIBAN</name>